<reference evidence="7" key="1">
    <citation type="journal article" date="2008" name="Nature">
        <title>The amphioxus genome and the evolution of the chordate karyotype.</title>
        <authorList>
            <consortium name="US DOE Joint Genome Institute (JGI-PGF)"/>
            <person name="Putnam N.H."/>
            <person name="Butts T."/>
            <person name="Ferrier D.E.K."/>
            <person name="Furlong R.F."/>
            <person name="Hellsten U."/>
            <person name="Kawashima T."/>
            <person name="Robinson-Rechavi M."/>
            <person name="Shoguchi E."/>
            <person name="Terry A."/>
            <person name="Yu J.-K."/>
            <person name="Benito-Gutierrez E.L."/>
            <person name="Dubchak I."/>
            <person name="Garcia-Fernandez J."/>
            <person name="Gibson-Brown J.J."/>
            <person name="Grigoriev I.V."/>
            <person name="Horton A.C."/>
            <person name="de Jong P.J."/>
            <person name="Jurka J."/>
            <person name="Kapitonov V.V."/>
            <person name="Kohara Y."/>
            <person name="Kuroki Y."/>
            <person name="Lindquist E."/>
            <person name="Lucas S."/>
            <person name="Osoegawa K."/>
            <person name="Pennacchio L.A."/>
            <person name="Salamov A.A."/>
            <person name="Satou Y."/>
            <person name="Sauka-Spengler T."/>
            <person name="Schmutz J."/>
            <person name="Shin-I T."/>
            <person name="Toyoda A."/>
            <person name="Bronner-Fraser M."/>
            <person name="Fujiyama A."/>
            <person name="Holland L.Z."/>
            <person name="Holland P.W.H."/>
            <person name="Satoh N."/>
            <person name="Rokhsar D.S."/>
        </authorList>
    </citation>
    <scope>NUCLEOTIDE SEQUENCE [LARGE SCALE GENOMIC DNA]</scope>
    <source>
        <strain evidence="7">S238N-H82</strain>
        <tissue evidence="7">Testes</tissue>
    </source>
</reference>
<dbReference type="InterPro" id="IPR043504">
    <property type="entry name" value="Peptidase_S1_PA_chymotrypsin"/>
</dbReference>
<keyword evidence="5" id="KW-1015">Disulfide bond</keyword>
<dbReference type="Pfam" id="PF00089">
    <property type="entry name" value="Trypsin"/>
    <property type="match status" value="1"/>
</dbReference>
<evidence type="ECO:0000256" key="1">
    <source>
        <dbReference type="ARBA" id="ARBA00007664"/>
    </source>
</evidence>
<dbReference type="PROSITE" id="PS50240">
    <property type="entry name" value="TRYPSIN_DOM"/>
    <property type="match status" value="1"/>
</dbReference>
<organism>
    <name type="scientific">Branchiostoma floridae</name>
    <name type="common">Florida lancelet</name>
    <name type="synonym">Amphioxus</name>
    <dbReference type="NCBI Taxonomy" id="7739"/>
    <lineage>
        <taxon>Eukaryota</taxon>
        <taxon>Metazoa</taxon>
        <taxon>Chordata</taxon>
        <taxon>Cephalochordata</taxon>
        <taxon>Leptocardii</taxon>
        <taxon>Amphioxiformes</taxon>
        <taxon>Branchiostomatidae</taxon>
        <taxon>Branchiostoma</taxon>
    </lineage>
</organism>
<keyword evidence="2" id="KW-0645">Protease</keyword>
<dbReference type="Gene3D" id="2.40.10.10">
    <property type="entry name" value="Trypsin-like serine proteases"/>
    <property type="match status" value="1"/>
</dbReference>
<dbReference type="MEROPS" id="S01.042"/>
<dbReference type="SUPFAM" id="SSF50494">
    <property type="entry name" value="Trypsin-like serine proteases"/>
    <property type="match status" value="1"/>
</dbReference>
<dbReference type="GO" id="GO:0006508">
    <property type="term" value="P:proteolysis"/>
    <property type="evidence" value="ECO:0007669"/>
    <property type="project" value="UniProtKB-KW"/>
</dbReference>
<dbReference type="PANTHER" id="PTHR24252:SF7">
    <property type="entry name" value="HYALIN"/>
    <property type="match status" value="1"/>
</dbReference>
<dbReference type="AlphaFoldDB" id="C3ZUU1"/>
<gene>
    <name evidence="7" type="ORF">BRAFLDRAFT_92719</name>
</gene>
<keyword evidence="4" id="KW-0720">Serine protease</keyword>
<dbReference type="EMBL" id="GG666685">
    <property type="protein sequence ID" value="EEN43686.1"/>
    <property type="molecule type" value="Genomic_DNA"/>
</dbReference>
<evidence type="ECO:0000256" key="3">
    <source>
        <dbReference type="ARBA" id="ARBA00022801"/>
    </source>
</evidence>
<evidence type="ECO:0000256" key="2">
    <source>
        <dbReference type="ARBA" id="ARBA00022670"/>
    </source>
</evidence>
<keyword evidence="3" id="KW-0378">Hydrolase</keyword>
<dbReference type="InterPro" id="IPR001314">
    <property type="entry name" value="Peptidase_S1A"/>
</dbReference>
<name>C3ZUU1_BRAFL</name>
<comment type="similarity">
    <text evidence="1">Belongs to the peptidase S1 family.</text>
</comment>
<dbReference type="InterPro" id="IPR001254">
    <property type="entry name" value="Trypsin_dom"/>
</dbReference>
<accession>C3ZUU1</accession>
<feature type="domain" description="Peptidase S1" evidence="6">
    <location>
        <begin position="21"/>
        <end position="260"/>
    </location>
</feature>
<dbReference type="InParanoid" id="C3ZUU1"/>
<evidence type="ECO:0000256" key="5">
    <source>
        <dbReference type="ARBA" id="ARBA00023157"/>
    </source>
</evidence>
<dbReference type="FunFam" id="2.40.10.10:FF:000077">
    <property type="entry name" value="Predicted protein"/>
    <property type="match status" value="1"/>
</dbReference>
<evidence type="ECO:0000259" key="6">
    <source>
        <dbReference type="PROSITE" id="PS50240"/>
    </source>
</evidence>
<evidence type="ECO:0000256" key="4">
    <source>
        <dbReference type="ARBA" id="ARBA00022825"/>
    </source>
</evidence>
<sequence>MEGRKGLRCGVPVVSRALDRIVGGSDAIHGAWPWQVSLQYWGIIHFCGGTLINKRWVLTAAHCVNDGTKPHVTLGESRLSKNDSTEITIKTKKVFIHPGYGVWYNIYDAALLKLKKRVRFNKYIRPVCVPSQNSPLPPPGTVCSITGWGATREGGSTKNRLQEADVPIVSDYDCSSVHDLSFDSFVEFCAGYFSSLYVVLKSAHVTCPQGDSGGPLVCEKDGNYFLHGITSWGIGCALPEYPGVYARVAAFADWIRDTIRNN</sequence>
<dbReference type="eggNOG" id="KOG3627">
    <property type="taxonomic scope" value="Eukaryota"/>
</dbReference>
<protein>
    <recommendedName>
        <fullName evidence="6">Peptidase S1 domain-containing protein</fullName>
    </recommendedName>
</protein>
<dbReference type="SMART" id="SM00020">
    <property type="entry name" value="Tryp_SPc"/>
    <property type="match status" value="1"/>
</dbReference>
<evidence type="ECO:0000313" key="7">
    <source>
        <dbReference type="EMBL" id="EEN43686.1"/>
    </source>
</evidence>
<dbReference type="PRINTS" id="PR00722">
    <property type="entry name" value="CHYMOTRYPSIN"/>
</dbReference>
<dbReference type="PANTHER" id="PTHR24252">
    <property type="entry name" value="ACROSIN-RELATED"/>
    <property type="match status" value="1"/>
</dbReference>
<dbReference type="InterPro" id="IPR009003">
    <property type="entry name" value="Peptidase_S1_PA"/>
</dbReference>
<dbReference type="CDD" id="cd00190">
    <property type="entry name" value="Tryp_SPc"/>
    <property type="match status" value="1"/>
</dbReference>
<dbReference type="InterPro" id="IPR018114">
    <property type="entry name" value="TRYPSIN_HIS"/>
</dbReference>
<proteinExistence type="inferred from homology"/>
<dbReference type="GO" id="GO:0004252">
    <property type="term" value="F:serine-type endopeptidase activity"/>
    <property type="evidence" value="ECO:0007669"/>
    <property type="project" value="InterPro"/>
</dbReference>
<dbReference type="PROSITE" id="PS00134">
    <property type="entry name" value="TRYPSIN_HIS"/>
    <property type="match status" value="1"/>
</dbReference>